<evidence type="ECO:0000259" key="2">
    <source>
        <dbReference type="Pfam" id="PF04471"/>
    </source>
</evidence>
<dbReference type="AlphaFoldDB" id="A0A4P6K3R9"/>
<keyword evidence="3" id="KW-0540">Nuclease</keyword>
<dbReference type="InterPro" id="IPR052906">
    <property type="entry name" value="Type_IV_Methyl-Rstrct_Enzyme"/>
</dbReference>
<name>A0A4P6K3R9_KTERU</name>
<keyword evidence="3" id="KW-0255">Endonuclease</keyword>
<evidence type="ECO:0000313" key="3">
    <source>
        <dbReference type="EMBL" id="QBD82563.1"/>
    </source>
</evidence>
<dbReference type="GO" id="GO:0009307">
    <property type="term" value="P:DNA restriction-modification system"/>
    <property type="evidence" value="ECO:0007669"/>
    <property type="project" value="InterPro"/>
</dbReference>
<dbReference type="GO" id="GO:0003677">
    <property type="term" value="F:DNA binding"/>
    <property type="evidence" value="ECO:0007669"/>
    <property type="project" value="InterPro"/>
</dbReference>
<dbReference type="Gene3D" id="3.40.1350.10">
    <property type="match status" value="1"/>
</dbReference>
<dbReference type="SUPFAM" id="SSF52980">
    <property type="entry name" value="Restriction endonuclease-like"/>
    <property type="match status" value="1"/>
</dbReference>
<dbReference type="OrthoDB" id="145855at2"/>
<dbReference type="EMBL" id="CP035758">
    <property type="protein sequence ID" value="QBD82563.1"/>
    <property type="molecule type" value="Genomic_DNA"/>
</dbReference>
<sequence length="559" mass="63062">MTRRSGLLQALVQAQREAQRRQAAQLRSLEQVQRRQITQLRSLEKKQEKSKKDAEKAQKDYERARIANQKEQEKLYAQSRIAQVQWQNAQLDQQVSLFEHLLKSALSTDPYIDLQTLKQAPNLPPFNPGPLAIAVAPPQPYRPPEQNSLQKFLPGAKEKYAQEVVQAQDMYRAQMAAYMARENARQQALVQMKAKYEQQIIEERRRVAQQHAEIDEFQKSLLSGSPESIVDYFSMVLASSSYPDNFPQHPKLAYVPESRQLVVEYDLPPFELIPEIASYKYVKSKDSVTTTARPLAQRKALYVSAIAQITLRTLYELFKADRLKQLDTVAFNGYTSSVNKGTGHAIRTCLITVRTSRDVFTGLNLSQVDPQVCLATLNASISKSPAELIPVRPVMDFNMVDPRFIEEIDVLSGLDQRPNLMELTPSEFESLITNLFQKMGLEARQTQASRDGGVDCVAFDPRPIFGGKVVIQAKRYKHTVGVSAVRDLYGTVQNEGASKGILVTTSGYGKASFEFAEGKPLELLSGSNLLYLLKEYASLDAKIQMPESWQDPQPDREEG</sequence>
<keyword evidence="4" id="KW-1185">Reference proteome</keyword>
<protein>
    <submittedName>
        <fullName evidence="3">Restriction endonuclease</fullName>
    </submittedName>
</protein>
<dbReference type="KEGG" id="kbs:EPA93_43980"/>
<evidence type="ECO:0000313" key="4">
    <source>
        <dbReference type="Proteomes" id="UP000290365"/>
    </source>
</evidence>
<dbReference type="InterPro" id="IPR007560">
    <property type="entry name" value="Restrct_endonuc_IV_Mrr"/>
</dbReference>
<dbReference type="InterPro" id="IPR011335">
    <property type="entry name" value="Restrct_endonuc-II-like"/>
</dbReference>
<keyword evidence="1" id="KW-0175">Coiled coil</keyword>
<dbReference type="PANTHER" id="PTHR30015">
    <property type="entry name" value="MRR RESTRICTION SYSTEM PROTEIN"/>
    <property type="match status" value="1"/>
</dbReference>
<gene>
    <name evidence="3" type="ORF">EPA93_43980</name>
</gene>
<dbReference type="Pfam" id="PF04471">
    <property type="entry name" value="Mrr_cat"/>
    <property type="match status" value="1"/>
</dbReference>
<dbReference type="GO" id="GO:0015666">
    <property type="term" value="F:restriction endodeoxyribonuclease activity"/>
    <property type="evidence" value="ECO:0007669"/>
    <property type="project" value="TreeGrafter"/>
</dbReference>
<feature type="coiled-coil region" evidence="1">
    <location>
        <begin position="26"/>
        <end position="74"/>
    </location>
</feature>
<dbReference type="PANTHER" id="PTHR30015:SF7">
    <property type="entry name" value="TYPE IV METHYL-DIRECTED RESTRICTION ENZYME ECOKMRR"/>
    <property type="match status" value="1"/>
</dbReference>
<proteinExistence type="predicted"/>
<dbReference type="RefSeq" id="WP_129893632.1">
    <property type="nucleotide sequence ID" value="NZ_CP035758.1"/>
</dbReference>
<dbReference type="Proteomes" id="UP000290365">
    <property type="component" value="Chromosome"/>
</dbReference>
<dbReference type="InterPro" id="IPR011856">
    <property type="entry name" value="tRNA_endonuc-like_dom_sf"/>
</dbReference>
<feature type="domain" description="Restriction endonuclease type IV Mrr" evidence="2">
    <location>
        <begin position="421"/>
        <end position="533"/>
    </location>
</feature>
<keyword evidence="3" id="KW-0378">Hydrolase</keyword>
<evidence type="ECO:0000256" key="1">
    <source>
        <dbReference type="SAM" id="Coils"/>
    </source>
</evidence>
<reference evidence="3 4" key="1">
    <citation type="submission" date="2019-01" db="EMBL/GenBank/DDBJ databases">
        <title>Ktedonosporobacter rubrisoli SCAWS-G2.</title>
        <authorList>
            <person name="Huang Y."/>
            <person name="Yan B."/>
        </authorList>
    </citation>
    <scope>NUCLEOTIDE SEQUENCE [LARGE SCALE GENOMIC DNA]</scope>
    <source>
        <strain evidence="3 4">SCAWS-G2</strain>
    </source>
</reference>
<accession>A0A4P6K3R9</accession>
<organism evidence="3 4">
    <name type="scientific">Ktedonosporobacter rubrisoli</name>
    <dbReference type="NCBI Taxonomy" id="2509675"/>
    <lineage>
        <taxon>Bacteria</taxon>
        <taxon>Bacillati</taxon>
        <taxon>Chloroflexota</taxon>
        <taxon>Ktedonobacteria</taxon>
        <taxon>Ktedonobacterales</taxon>
        <taxon>Ktedonosporobacteraceae</taxon>
        <taxon>Ktedonosporobacter</taxon>
    </lineage>
</organism>